<dbReference type="InParanoid" id="A0A2I4AL45"/>
<keyword evidence="1" id="KW-0472">Membrane</keyword>
<dbReference type="RefSeq" id="XP_013856230.1">
    <property type="nucleotide sequence ID" value="XM_014000776.1"/>
</dbReference>
<sequence>MTSLKYWATSYSVSLVALSSLLSILRMFHPTLPKDGRTLLGTQRNVPTTNIQGGEYYHFGIVKGVLSRLACLRLPTTMTTLKLQFNIDGLPLFKSSKLQFWPILGCLKCDFTKSPFVVGIFCGLSKPKSVFEYLEQFFKDLKNVLSNGIIYNDKQFNVQISSFICDAPARAFIKQTKSFNGYSGCDKCFQEGVWRNKITYPETEVRLRTDSSFSDMVDEGHHIGKSPLSGLVKMVSMFPADYMHLCCLGVTRKLLNIWLKGKHLATRVPSQTVEVISDKLLKLRSYTPCEFNRKPRGLSEIDR</sequence>
<accession>A0A2I4AL45</accession>
<keyword evidence="2" id="KW-1185">Reference proteome</keyword>
<keyword evidence="1" id="KW-1133">Transmembrane helix</keyword>
<evidence type="ECO:0000313" key="3">
    <source>
        <dbReference type="RefSeq" id="XP_013856230.1"/>
    </source>
</evidence>
<dbReference type="Proteomes" id="UP000192220">
    <property type="component" value="Unplaced"/>
</dbReference>
<proteinExistence type="predicted"/>
<dbReference type="KEGG" id="alim:106512080"/>
<dbReference type="PANTHER" id="PTHR33053">
    <property type="entry name" value="PROTEIN, PUTATIVE-RELATED"/>
    <property type="match status" value="1"/>
</dbReference>
<dbReference type="OrthoDB" id="10036512at2759"/>
<dbReference type="PANTHER" id="PTHR33053:SF24">
    <property type="entry name" value="TRANSPOSASE DOMAIN-CONTAINING PROTEIN"/>
    <property type="match status" value="1"/>
</dbReference>
<feature type="transmembrane region" description="Helical" evidence="1">
    <location>
        <begin position="6"/>
        <end position="28"/>
    </location>
</feature>
<name>A0A2I4AL45_AUSLI</name>
<feature type="non-terminal residue" evidence="3">
    <location>
        <position position="303"/>
    </location>
</feature>
<dbReference type="AlphaFoldDB" id="A0A2I4AL45"/>
<protein>
    <submittedName>
        <fullName evidence="3">Uncharacterized protein LOC106512080</fullName>
    </submittedName>
</protein>
<gene>
    <name evidence="3" type="primary">LOC106512080</name>
</gene>
<dbReference type="GeneID" id="106512080"/>
<reference evidence="3" key="1">
    <citation type="submission" date="2025-08" db="UniProtKB">
        <authorList>
            <consortium name="RefSeq"/>
        </authorList>
    </citation>
    <scope>IDENTIFICATION</scope>
</reference>
<evidence type="ECO:0000256" key="1">
    <source>
        <dbReference type="SAM" id="Phobius"/>
    </source>
</evidence>
<organism evidence="2 3">
    <name type="scientific">Austrofundulus limnaeus</name>
    <name type="common">Annual killifish</name>
    <dbReference type="NCBI Taxonomy" id="52670"/>
    <lineage>
        <taxon>Eukaryota</taxon>
        <taxon>Metazoa</taxon>
        <taxon>Chordata</taxon>
        <taxon>Craniata</taxon>
        <taxon>Vertebrata</taxon>
        <taxon>Euteleostomi</taxon>
        <taxon>Actinopterygii</taxon>
        <taxon>Neopterygii</taxon>
        <taxon>Teleostei</taxon>
        <taxon>Neoteleostei</taxon>
        <taxon>Acanthomorphata</taxon>
        <taxon>Ovalentaria</taxon>
        <taxon>Atherinomorphae</taxon>
        <taxon>Cyprinodontiformes</taxon>
        <taxon>Rivulidae</taxon>
        <taxon>Austrofundulus</taxon>
    </lineage>
</organism>
<evidence type="ECO:0000313" key="2">
    <source>
        <dbReference type="Proteomes" id="UP000192220"/>
    </source>
</evidence>
<keyword evidence="1" id="KW-0812">Transmembrane</keyword>